<dbReference type="SUPFAM" id="SSF52833">
    <property type="entry name" value="Thioredoxin-like"/>
    <property type="match status" value="1"/>
</dbReference>
<evidence type="ECO:0000259" key="1">
    <source>
        <dbReference type="PROSITE" id="PS50404"/>
    </source>
</evidence>
<dbReference type="EMBL" id="HBGZ01006684">
    <property type="protein sequence ID" value="CAD9584725.1"/>
    <property type="molecule type" value="Transcribed_RNA"/>
</dbReference>
<dbReference type="PROSITE" id="PS50404">
    <property type="entry name" value="GST_NTER"/>
    <property type="match status" value="1"/>
</dbReference>
<dbReference type="InterPro" id="IPR036249">
    <property type="entry name" value="Thioredoxin-like_sf"/>
</dbReference>
<dbReference type="AlphaFoldDB" id="A0A7S2KRJ5"/>
<name>A0A7S2KRJ5_9STRA</name>
<reference evidence="2" key="1">
    <citation type="submission" date="2021-01" db="EMBL/GenBank/DDBJ databases">
        <authorList>
            <person name="Corre E."/>
            <person name="Pelletier E."/>
            <person name="Niang G."/>
            <person name="Scheremetjew M."/>
            <person name="Finn R."/>
            <person name="Kale V."/>
            <person name="Holt S."/>
            <person name="Cochrane G."/>
            <person name="Meng A."/>
            <person name="Brown T."/>
            <person name="Cohen L."/>
        </authorList>
    </citation>
    <scope>NUCLEOTIDE SEQUENCE</scope>
    <source>
        <strain evidence="2">SM1012Den-03</strain>
    </source>
</reference>
<dbReference type="GO" id="GO:0005739">
    <property type="term" value="C:mitochondrion"/>
    <property type="evidence" value="ECO:0007669"/>
    <property type="project" value="TreeGrafter"/>
</dbReference>
<accession>A0A7S2KRJ5</accession>
<feature type="domain" description="GST N-terminal" evidence="1">
    <location>
        <begin position="71"/>
        <end position="149"/>
    </location>
</feature>
<dbReference type="Gene3D" id="1.20.1050.10">
    <property type="match status" value="1"/>
</dbReference>
<dbReference type="Pfam" id="PF13417">
    <property type="entry name" value="GST_N_3"/>
    <property type="match status" value="1"/>
</dbReference>
<dbReference type="InterPro" id="IPR036282">
    <property type="entry name" value="Glutathione-S-Trfase_C_sf"/>
</dbReference>
<gene>
    <name evidence="2" type="ORF">SMAR0320_LOCUS4697</name>
</gene>
<organism evidence="2">
    <name type="scientific">Skeletonema marinoi</name>
    <dbReference type="NCBI Taxonomy" id="267567"/>
    <lineage>
        <taxon>Eukaryota</taxon>
        <taxon>Sar</taxon>
        <taxon>Stramenopiles</taxon>
        <taxon>Ochrophyta</taxon>
        <taxon>Bacillariophyta</taxon>
        <taxon>Coscinodiscophyceae</taxon>
        <taxon>Thalassiosirophycidae</taxon>
        <taxon>Thalassiosirales</taxon>
        <taxon>Skeletonemataceae</taxon>
        <taxon>Skeletonema</taxon>
        <taxon>Skeletonema marinoi-dohrnii complex</taxon>
    </lineage>
</organism>
<evidence type="ECO:0000313" key="2">
    <source>
        <dbReference type="EMBL" id="CAD9584725.1"/>
    </source>
</evidence>
<dbReference type="Gene3D" id="3.40.30.10">
    <property type="entry name" value="Glutaredoxin"/>
    <property type="match status" value="1"/>
</dbReference>
<protein>
    <recommendedName>
        <fullName evidence="1">GST N-terminal domain-containing protein</fullName>
    </recommendedName>
</protein>
<dbReference type="PROSITE" id="PS51354">
    <property type="entry name" value="GLUTAREDOXIN_2"/>
    <property type="match status" value="1"/>
</dbReference>
<dbReference type="InterPro" id="IPR004045">
    <property type="entry name" value="Glutathione_S-Trfase_N"/>
</dbReference>
<sequence length="335" mass="37262">MLKTTTAMNTTLRCFVGRAVARTSVHGHHLTSKSQQQLAFVSSLHSPSTSTWLSSIYSARSFSAAATGQAPGIKLYQYHICPFCNITKSVLSYAKLDYEKVEVNPLTKQELKPWSGDYKKVPIAVIDEEQVNGSEQIIDALLDTQYVQQFLQSRWNDEASDKDAMTMQQFQNSENSQKWMRYAVDDLAALLYPNICGTLGDSYDAFSYVKNVDSFTGGQKISIQMLGSLAMYFAASRVKSKRNITDEKKALKEALDKFEHDGLDNGKLSYCSGVSTPDLGDLAVFGVLYSVNGLQAHTDSIQLRGGPVKEWYDRMHLSVMGEKAQHQIKLGVTCD</sequence>
<dbReference type="PANTHER" id="PTHR12782:SF5">
    <property type="entry name" value="PROSTAGLANDIN E SYNTHASE 2"/>
    <property type="match status" value="1"/>
</dbReference>
<proteinExistence type="predicted"/>
<dbReference type="SUPFAM" id="SSF47616">
    <property type="entry name" value="GST C-terminal domain-like"/>
    <property type="match status" value="1"/>
</dbReference>
<dbReference type="PANTHER" id="PTHR12782">
    <property type="entry name" value="MICROSOMAL PROSTAGLANDIN E SYNTHASE-2"/>
    <property type="match status" value="1"/>
</dbReference>